<evidence type="ECO:0000313" key="3">
    <source>
        <dbReference type="Proteomes" id="UP000515806"/>
    </source>
</evidence>
<evidence type="ECO:0000256" key="1">
    <source>
        <dbReference type="SAM" id="SignalP"/>
    </source>
</evidence>
<protein>
    <recommendedName>
        <fullName evidence="4">DUF4097 family beta strand repeat protein</fullName>
    </recommendedName>
</protein>
<dbReference type="Proteomes" id="UP000515806">
    <property type="component" value="Chromosome"/>
</dbReference>
<sequence>MKTILYWLFMAMVPGIALSQTKINKSYPVKKGDVVALHFDYPKVVHVSSWDKNEIGIEATVKINDGESDSAFTLEESSADGTITIKNKLDMDRIPDAYYVKENGIKTRLNSKADLDAYIKEKGGAKISSYQTKDIEITINIKLPAGISTEVSSVYGIVEIKDFKGPIKVDARYGGIDASINQSAIGKIKLTNRYGKIYTDMVLKPTEMKEENFFTSLTAAPGVGPSYDLSSSYGNIYLRNQ</sequence>
<accession>A0A7G9QN32</accession>
<dbReference type="AlphaFoldDB" id="A0A7G9QN32"/>
<organism evidence="2 3">
    <name type="scientific">Pedobacter roseus</name>
    <dbReference type="NCBI Taxonomy" id="336820"/>
    <lineage>
        <taxon>Bacteria</taxon>
        <taxon>Pseudomonadati</taxon>
        <taxon>Bacteroidota</taxon>
        <taxon>Sphingobacteriia</taxon>
        <taxon>Sphingobacteriales</taxon>
        <taxon>Sphingobacteriaceae</taxon>
        <taxon>Pedobacter</taxon>
    </lineage>
</organism>
<proteinExistence type="predicted"/>
<reference evidence="2 3" key="1">
    <citation type="submission" date="2020-08" db="EMBL/GenBank/DDBJ databases">
        <title>Genome sequence of Pedobacter roseus KACC 11594T.</title>
        <authorList>
            <person name="Hyun D.-W."/>
            <person name="Bae J.-W."/>
        </authorList>
    </citation>
    <scope>NUCLEOTIDE SEQUENCE [LARGE SCALE GENOMIC DNA]</scope>
    <source>
        <strain evidence="2 3">KACC 11594</strain>
    </source>
</reference>
<dbReference type="RefSeq" id="WP_187595186.1">
    <property type="nucleotide sequence ID" value="NZ_CP060723.1"/>
</dbReference>
<feature type="chain" id="PRO_5028936049" description="DUF4097 family beta strand repeat protein" evidence="1">
    <location>
        <begin position="20"/>
        <end position="241"/>
    </location>
</feature>
<evidence type="ECO:0000313" key="2">
    <source>
        <dbReference type="EMBL" id="QNN44757.1"/>
    </source>
</evidence>
<dbReference type="KEGG" id="proe:H9L23_12060"/>
<evidence type="ECO:0008006" key="4">
    <source>
        <dbReference type="Google" id="ProtNLM"/>
    </source>
</evidence>
<gene>
    <name evidence="2" type="ORF">H9L23_12060</name>
</gene>
<keyword evidence="3" id="KW-1185">Reference proteome</keyword>
<keyword evidence="1" id="KW-0732">Signal</keyword>
<name>A0A7G9QN32_9SPHI</name>
<feature type="signal peptide" evidence="1">
    <location>
        <begin position="1"/>
        <end position="19"/>
    </location>
</feature>
<dbReference type="EMBL" id="CP060723">
    <property type="protein sequence ID" value="QNN44757.1"/>
    <property type="molecule type" value="Genomic_DNA"/>
</dbReference>